<dbReference type="CDD" id="cd00761">
    <property type="entry name" value="Glyco_tranf_GTA_type"/>
    <property type="match status" value="1"/>
</dbReference>
<name>A0A3D9HMU5_9PROT</name>
<dbReference type="SUPFAM" id="SSF53448">
    <property type="entry name" value="Nucleotide-diphospho-sugar transferases"/>
    <property type="match status" value="1"/>
</dbReference>
<dbReference type="Gene3D" id="3.90.550.10">
    <property type="entry name" value="Spore Coat Polysaccharide Biosynthesis Protein SpsA, Chain A"/>
    <property type="match status" value="1"/>
</dbReference>
<dbReference type="InterPro" id="IPR050256">
    <property type="entry name" value="Glycosyltransferase_2"/>
</dbReference>
<gene>
    <name evidence="2" type="ORF">DFP90_10485</name>
</gene>
<dbReference type="PANTHER" id="PTHR48090">
    <property type="entry name" value="UNDECAPRENYL-PHOSPHATE 4-DEOXY-4-FORMAMIDO-L-ARABINOSE TRANSFERASE-RELATED"/>
    <property type="match status" value="1"/>
</dbReference>
<dbReference type="EMBL" id="QRDW01000004">
    <property type="protein sequence ID" value="RED50813.1"/>
    <property type="molecule type" value="Genomic_DNA"/>
</dbReference>
<keyword evidence="2" id="KW-0808">Transferase</keyword>
<accession>A0A3D9HMU5</accession>
<dbReference type="InterPro" id="IPR029044">
    <property type="entry name" value="Nucleotide-diphossugar_trans"/>
</dbReference>
<dbReference type="InterPro" id="IPR001173">
    <property type="entry name" value="Glyco_trans_2-like"/>
</dbReference>
<dbReference type="Proteomes" id="UP000256845">
    <property type="component" value="Unassembled WGS sequence"/>
</dbReference>
<dbReference type="RefSeq" id="WP_181905310.1">
    <property type="nucleotide sequence ID" value="NZ_QRDW01000004.1"/>
</dbReference>
<organism evidence="2 3">
    <name type="scientific">Aestuariispira insulae</name>
    <dbReference type="NCBI Taxonomy" id="1461337"/>
    <lineage>
        <taxon>Bacteria</taxon>
        <taxon>Pseudomonadati</taxon>
        <taxon>Pseudomonadota</taxon>
        <taxon>Alphaproteobacteria</taxon>
        <taxon>Rhodospirillales</taxon>
        <taxon>Kiloniellaceae</taxon>
        <taxon>Aestuariispira</taxon>
    </lineage>
</organism>
<dbReference type="Pfam" id="PF00535">
    <property type="entry name" value="Glycos_transf_2"/>
    <property type="match status" value="1"/>
</dbReference>
<keyword evidence="3" id="KW-1185">Reference proteome</keyword>
<reference evidence="2 3" key="1">
    <citation type="submission" date="2018-07" db="EMBL/GenBank/DDBJ databases">
        <title>Genomic Encyclopedia of Type Strains, Phase III (KMG-III): the genomes of soil and plant-associated and newly described type strains.</title>
        <authorList>
            <person name="Whitman W."/>
        </authorList>
    </citation>
    <scope>NUCLEOTIDE SEQUENCE [LARGE SCALE GENOMIC DNA]</scope>
    <source>
        <strain evidence="2 3">CECT 8488</strain>
    </source>
</reference>
<dbReference type="PANTHER" id="PTHR48090:SF7">
    <property type="entry name" value="RFBJ PROTEIN"/>
    <property type="match status" value="1"/>
</dbReference>
<comment type="caution">
    <text evidence="2">The sequence shown here is derived from an EMBL/GenBank/DDBJ whole genome shotgun (WGS) entry which is preliminary data.</text>
</comment>
<evidence type="ECO:0000313" key="2">
    <source>
        <dbReference type="EMBL" id="RED50813.1"/>
    </source>
</evidence>
<feature type="domain" description="Glycosyltransferase 2-like" evidence="1">
    <location>
        <begin position="6"/>
        <end position="135"/>
    </location>
</feature>
<protein>
    <submittedName>
        <fullName evidence="2">Glycosyl transferase family 2</fullName>
    </submittedName>
</protein>
<sequence>MTRCVSFVTTLYNKAVFLPFVLAGLKAQTGPFEREFVFVDDGSTDNTVALLKELTEDWTDPVTIVEQENQGPSMASNNGFAVATGDLIKPVDGDDMLNPWCTAALLEAMEQFGTEIAHGLVSPETFDPTGKEPAEAFLERQVDPGGAPILYKNALVRSLQRSRTNPTSWLATADLVKRSGGCDPDIFIQDYSIELRLMHLAGKAAFTSRNIFVPPKEAPERLSGNEAQILHDLNMALASFLDENPLPLTQKFLAYRRALRRCWAWARRQKGQKTPFSKVHRAYLRVYFPFGISPDHIRKESTVFQQGARLRIPGAR</sequence>
<evidence type="ECO:0000313" key="3">
    <source>
        <dbReference type="Proteomes" id="UP000256845"/>
    </source>
</evidence>
<dbReference type="GO" id="GO:0016740">
    <property type="term" value="F:transferase activity"/>
    <property type="evidence" value="ECO:0007669"/>
    <property type="project" value="UniProtKB-KW"/>
</dbReference>
<dbReference type="AlphaFoldDB" id="A0A3D9HMU5"/>
<evidence type="ECO:0000259" key="1">
    <source>
        <dbReference type="Pfam" id="PF00535"/>
    </source>
</evidence>
<proteinExistence type="predicted"/>